<dbReference type="CDD" id="cd01299">
    <property type="entry name" value="Met_dep_hydrolase_A"/>
    <property type="match status" value="1"/>
</dbReference>
<dbReference type="AlphaFoldDB" id="A0A168FMF5"/>
<dbReference type="STRING" id="1081108.A0A168FMF5"/>
<dbReference type="GO" id="GO:0016810">
    <property type="term" value="F:hydrolase activity, acting on carbon-nitrogen (but not peptide) bonds"/>
    <property type="evidence" value="ECO:0007669"/>
    <property type="project" value="InterPro"/>
</dbReference>
<dbReference type="Gene3D" id="3.20.20.140">
    <property type="entry name" value="Metal-dependent hydrolases"/>
    <property type="match status" value="1"/>
</dbReference>
<dbReference type="InterPro" id="IPR011059">
    <property type="entry name" value="Metal-dep_hydrolase_composite"/>
</dbReference>
<keyword evidence="3" id="KW-1185">Reference proteome</keyword>
<dbReference type="OrthoDB" id="5595695at2759"/>
<proteinExistence type="predicted"/>
<evidence type="ECO:0000259" key="1">
    <source>
        <dbReference type="Pfam" id="PF01979"/>
    </source>
</evidence>
<name>A0A168FMF5_CORDF</name>
<evidence type="ECO:0000313" key="2">
    <source>
        <dbReference type="EMBL" id="OAA75381.1"/>
    </source>
</evidence>
<gene>
    <name evidence="2" type="ORF">LEL_07369</name>
</gene>
<dbReference type="PANTHER" id="PTHR43135">
    <property type="entry name" value="ALPHA-D-RIBOSE 1-METHYLPHOSPHONATE 5-TRIPHOSPHATE DIPHOSPHATASE"/>
    <property type="match status" value="1"/>
</dbReference>
<dbReference type="InterPro" id="IPR051781">
    <property type="entry name" value="Metallo-dep_Hydrolase"/>
</dbReference>
<dbReference type="Proteomes" id="UP000076881">
    <property type="component" value="Unassembled WGS sequence"/>
</dbReference>
<dbReference type="SUPFAM" id="SSF51338">
    <property type="entry name" value="Composite domain of metallo-dependent hydrolases"/>
    <property type="match status" value="1"/>
</dbReference>
<dbReference type="EMBL" id="AZHF01000005">
    <property type="protein sequence ID" value="OAA75381.1"/>
    <property type="molecule type" value="Genomic_DNA"/>
</dbReference>
<protein>
    <submittedName>
        <fullName evidence="2">Amidohydrolase</fullName>
    </submittedName>
</protein>
<dbReference type="Gene3D" id="2.30.40.10">
    <property type="entry name" value="Urease, subunit C, domain 1"/>
    <property type="match status" value="2"/>
</dbReference>
<organism evidence="2 3">
    <name type="scientific">Akanthomyces lecanii RCEF 1005</name>
    <dbReference type="NCBI Taxonomy" id="1081108"/>
    <lineage>
        <taxon>Eukaryota</taxon>
        <taxon>Fungi</taxon>
        <taxon>Dikarya</taxon>
        <taxon>Ascomycota</taxon>
        <taxon>Pezizomycotina</taxon>
        <taxon>Sordariomycetes</taxon>
        <taxon>Hypocreomycetidae</taxon>
        <taxon>Hypocreales</taxon>
        <taxon>Cordycipitaceae</taxon>
        <taxon>Akanthomyces</taxon>
        <taxon>Cordyceps confragosa</taxon>
    </lineage>
</organism>
<comment type="caution">
    <text evidence="2">The sequence shown here is derived from an EMBL/GenBank/DDBJ whole genome shotgun (WGS) entry which is preliminary data.</text>
</comment>
<dbReference type="Pfam" id="PF01979">
    <property type="entry name" value="Amidohydro_1"/>
    <property type="match status" value="1"/>
</dbReference>
<dbReference type="InterPro" id="IPR032466">
    <property type="entry name" value="Metal_Hydrolase"/>
</dbReference>
<evidence type="ECO:0000313" key="3">
    <source>
        <dbReference type="Proteomes" id="UP000076881"/>
    </source>
</evidence>
<keyword evidence="2" id="KW-0378">Hydrolase</keyword>
<feature type="domain" description="Amidohydrolase-related" evidence="1">
    <location>
        <begin position="61"/>
        <end position="427"/>
    </location>
</feature>
<dbReference type="PANTHER" id="PTHR43135:SF3">
    <property type="entry name" value="ALPHA-D-RIBOSE 1-METHYLPHOSPHONATE 5-TRIPHOSPHATE DIPHOSPHATASE"/>
    <property type="match status" value="1"/>
</dbReference>
<sequence>MDTPTLTVHTSTLFDPTSKQFNKNISIVVNPATGAIEDVIQRESIVAQVKPGDIDLRRKVAMPGFVDAHTHVFLHAYRSVHIQDPLRQLNEASINQGHSERPSAEQMRDESIVERTVRAVNHMRIALLSGYTTYRDLGTEGLASHDASLRDTVNRGLTPGPRLFVATSCLATTGSYEIRTENHGNGMQPPSICDPCDGVDGVRRAVRRRVAEGADMIKFYADYRRNTLRAPSSGDPILFPPMNRNPATVMFTQDEMNAIVDEARSAGLPVACHASTARGVTMAAKAGVTTIEHGTEASREAIQAMADNKCIYVPTLAVVEATAKDRVQEVQAIAKTAHDMGVRLAAGGDTGAFNHGQGAREMELLMEAGIPVEDVLEACMLGGWESCGRDACGYRFGWLEKGNRADIIALDTDPRVDRSAFRKVNFVMKDAHVWKQNSIPVGSIDRIMEESVRADSTWQLV</sequence>
<dbReference type="InterPro" id="IPR006680">
    <property type="entry name" value="Amidohydro-rel"/>
</dbReference>
<accession>A0A168FMF5</accession>
<reference evidence="2 3" key="1">
    <citation type="journal article" date="2016" name="Genome Biol. Evol.">
        <title>Divergent and convergent evolution of fungal pathogenicity.</title>
        <authorList>
            <person name="Shang Y."/>
            <person name="Xiao G."/>
            <person name="Zheng P."/>
            <person name="Cen K."/>
            <person name="Zhan S."/>
            <person name="Wang C."/>
        </authorList>
    </citation>
    <scope>NUCLEOTIDE SEQUENCE [LARGE SCALE GENOMIC DNA]</scope>
    <source>
        <strain evidence="2 3">RCEF 1005</strain>
    </source>
</reference>
<dbReference type="InterPro" id="IPR057744">
    <property type="entry name" value="OTAase-like"/>
</dbReference>
<dbReference type="SUPFAM" id="SSF51556">
    <property type="entry name" value="Metallo-dependent hydrolases"/>
    <property type="match status" value="1"/>
</dbReference>